<dbReference type="PROSITE" id="PS51257">
    <property type="entry name" value="PROKAR_LIPOPROTEIN"/>
    <property type="match status" value="1"/>
</dbReference>
<dbReference type="InterPro" id="IPR038174">
    <property type="entry name" value="Strep_pil_link_sf"/>
</dbReference>
<keyword evidence="4" id="KW-1185">Reference proteome</keyword>
<dbReference type="Gene3D" id="2.60.40.10">
    <property type="entry name" value="Immunoglobulins"/>
    <property type="match status" value="1"/>
</dbReference>
<evidence type="ECO:0000313" key="4">
    <source>
        <dbReference type="Proteomes" id="UP000301475"/>
    </source>
</evidence>
<dbReference type="KEGG" id="ruj:E5Z56_06425"/>
<dbReference type="Gene3D" id="2.60.40.3050">
    <property type="match status" value="1"/>
</dbReference>
<dbReference type="Gene3D" id="2.60.40.1140">
    <property type="entry name" value="Collagen-binding surface protein Cna, B-type domain"/>
    <property type="match status" value="1"/>
</dbReference>
<evidence type="ECO:0000256" key="1">
    <source>
        <dbReference type="SAM" id="Phobius"/>
    </source>
</evidence>
<proteinExistence type="predicted"/>
<keyword evidence="1" id="KW-1133">Transmembrane helix</keyword>
<feature type="domain" description="SpaA-like prealbumin fold" evidence="2">
    <location>
        <begin position="1145"/>
        <end position="1234"/>
    </location>
</feature>
<dbReference type="Proteomes" id="UP000301475">
    <property type="component" value="Chromosome"/>
</dbReference>
<gene>
    <name evidence="3" type="ORF">E5Z56_06425</name>
</gene>
<organism evidence="3 4">
    <name type="scientific">Ruminococcus bovis</name>
    <dbReference type="NCBI Taxonomy" id="2564099"/>
    <lineage>
        <taxon>Bacteria</taxon>
        <taxon>Bacillati</taxon>
        <taxon>Bacillota</taxon>
        <taxon>Clostridia</taxon>
        <taxon>Eubacteriales</taxon>
        <taxon>Oscillospiraceae</taxon>
        <taxon>Ruminococcus</taxon>
    </lineage>
</organism>
<sequence>MINKTSKVAARSLTAITLIVMIIISCISAVAVNKSVAESGAKKDIEVTGGTMTKGVDYYLVGDMCSPIWSTADTSFALTKVNGDNNHYTGTFRLTGQKTYEFKIYNSNGDYYSKSGASFSEGTQIVRGLTNDAGASNMSFVIPAGTTEITVDMYCEYSNDSQVTFTLNNLGTGDVTQGGTGHSYKAQSGVINHSSDTELLNVKSTFFDYYNDEEVDGSWRTSLSGFYRTVKSGNTSHNREPYEKFNRAIAQYANGVNNSSWTTPLYFGDFNTDKDGYQKDGYKGYGVSNLKKFLSVPNNSNATSSGTSGSVAGLADVTLADNKKLSKNGVTMPYFDEDWLVNNGYGTVVHSDFPMRKTTDKHGQDYYEYDSLNGKDNCYFDGYENLASGGNLTMNYAGGKSNSVYDALSGFSKSTINNPGFFPFDRRSDHSNNAYDFGFGMRLDIDFTLGAYGKTNGQNTVFNFSGDDDLWVYLDGVLVLDMGGDHKMSQGCIDFTTLKSYVNNIDTTYQNQDSDLVYKNSSDKSGYGYSADFPLLFSNDTETRGSSKFNNNNVNAHHTLTVFYMERGMIESNLKVGFNFEPITDSLDVTKKVDASGVNSKLQSAVKNADDFGFNFQTSESENTGYTDTNDKRYTYSDGSAQYKAKTKGNTATLGNGDSASFNSQFNIGNYIKVTEGEPKETLVSNLDTDSLIYLDTKDMSCSWFFNNGAVPAISFDNGATFHQMYSYQTDGRTIYYYESEKDSSGNNKGFIIGRKDDKGVWNKVRYSAITENTNCIKVKAWRSTSTGDTSVGDNSSSISEVTKFTSTPPSSGDYTIDTTKESLLADHYNTNWSLYDVSGTSPNLITKGDTKVSNFQYKNKAKDDLVSTHLRLDYVNTPQVADITVNKSVVDESGNTIDDDDTQFDVTLKLDINGDGVYQDYGLTGKISQSSPYTFTGIPVGVKYKVEEQTPSGYEVSYGTTNKNEGTLGNSGATVDVINTVTPASITAGITKTLDRQIYNGTTFKFNLVGMKPTTVGGVTTVDTYSVTDTISSVTDGNATFNSIVYSTEGTYLYKITEEPLVNGHDYQTDSSVYIFKVVVAKDNGVLKATGTYYRGTSSQSVKDIIDANNTTNIASFENTSTKAQATVLKADKVNPDGTVPADAKLEGAEFTLYKVDADRSKDNMVKVATATTNKNGEITFTGLDIFKSDKNGTSKNGNGGVKEYQWYYVVETAAAEGYTLADNQQWFNFSGANFDTTKNCYTHSFVALNTHITVPYAGVNYLMQHNFILYGTLVLGLGAICSCGYMLRKRRLGAKAPVNKHGRK</sequence>
<dbReference type="InterPro" id="IPR041033">
    <property type="entry name" value="SpaA_PFL_dom_1"/>
</dbReference>
<evidence type="ECO:0000259" key="2">
    <source>
        <dbReference type="Pfam" id="PF17802"/>
    </source>
</evidence>
<dbReference type="Pfam" id="PF17802">
    <property type="entry name" value="SpaA"/>
    <property type="match status" value="1"/>
</dbReference>
<protein>
    <recommendedName>
        <fullName evidence="2">SpaA-like prealbumin fold domain-containing protein</fullName>
    </recommendedName>
</protein>
<feature type="transmembrane region" description="Helical" evidence="1">
    <location>
        <begin position="1269"/>
        <end position="1289"/>
    </location>
</feature>
<keyword evidence="1" id="KW-0472">Membrane</keyword>
<dbReference type="OrthoDB" id="9816455at2"/>
<accession>A0A4P8XY79</accession>
<dbReference type="EMBL" id="CP039381">
    <property type="protein sequence ID" value="QCT07020.1"/>
    <property type="molecule type" value="Genomic_DNA"/>
</dbReference>
<feature type="transmembrane region" description="Helical" evidence="1">
    <location>
        <begin position="12"/>
        <end position="32"/>
    </location>
</feature>
<dbReference type="InterPro" id="IPR013783">
    <property type="entry name" value="Ig-like_fold"/>
</dbReference>
<keyword evidence="1" id="KW-0812">Transmembrane</keyword>
<reference evidence="3 4" key="1">
    <citation type="submission" date="2019-04" db="EMBL/GenBank/DDBJ databases">
        <authorList>
            <person name="Embree M."/>
            <person name="Gaffney J.R."/>
        </authorList>
    </citation>
    <scope>NUCLEOTIDE SEQUENCE [LARGE SCALE GENOMIC DNA]</scope>
    <source>
        <strain evidence="3 4">JE7A12</strain>
    </source>
</reference>
<name>A0A4P8XY79_9FIRM</name>
<evidence type="ECO:0000313" key="3">
    <source>
        <dbReference type="EMBL" id="QCT07020.1"/>
    </source>
</evidence>
<dbReference type="RefSeq" id="WP_138157088.1">
    <property type="nucleotide sequence ID" value="NZ_CP039381.1"/>
</dbReference>